<dbReference type="InterPro" id="IPR036291">
    <property type="entry name" value="NAD(P)-bd_dom_sf"/>
</dbReference>
<gene>
    <name evidence="4" type="ORF">RGE70_11380</name>
</gene>
<accession>A0ABZ0JUF1</accession>
<dbReference type="Pfam" id="PF08338">
    <property type="entry name" value="DUF1731"/>
    <property type="match status" value="1"/>
</dbReference>
<protein>
    <submittedName>
        <fullName evidence="4">TIGR01777 family oxidoreductase</fullName>
    </submittedName>
</protein>
<dbReference type="InterPro" id="IPR010099">
    <property type="entry name" value="SDR39U1"/>
</dbReference>
<dbReference type="InterPro" id="IPR001509">
    <property type="entry name" value="Epimerase_deHydtase"/>
</dbReference>
<organism evidence="4 5">
    <name type="scientific">Shewanella youngdeokensis</name>
    <dbReference type="NCBI Taxonomy" id="2999068"/>
    <lineage>
        <taxon>Bacteria</taxon>
        <taxon>Pseudomonadati</taxon>
        <taxon>Pseudomonadota</taxon>
        <taxon>Gammaproteobacteria</taxon>
        <taxon>Alteromonadales</taxon>
        <taxon>Shewanellaceae</taxon>
        <taxon>Shewanella</taxon>
    </lineage>
</organism>
<evidence type="ECO:0000313" key="4">
    <source>
        <dbReference type="EMBL" id="WOT03938.1"/>
    </source>
</evidence>
<keyword evidence="5" id="KW-1185">Reference proteome</keyword>
<dbReference type="Gene3D" id="3.40.50.720">
    <property type="entry name" value="NAD(P)-binding Rossmann-like Domain"/>
    <property type="match status" value="1"/>
</dbReference>
<sequence length="301" mass="32482">MNILITGASGFVGSQLTQILSHQHQLTLLTRHPEKTSAHLGAHHDYLSSLDELANLDSFDAVINLAGEPIAGKRWSHSQKQAICHSRWSITNQLATLIAASTNPPSTFISASAVGYYGVQTNNKVDELTEISPQNQAEFTHKVCQRWEQEALKAATDITRVCIIRIGVVLGAKGGALAKMVPPFKLGLGGPIANGEQGMSWIHLDDLTGLIIFLLTQPKTSGVYNACAPNPVSNQVFTKALGKALHRPTVIPAPAFALKIALGEMSTILIDGQYVVPTRALTEGFTFTYPTIDNALHQLFK</sequence>
<dbReference type="PANTHER" id="PTHR11092">
    <property type="entry name" value="SUGAR NUCLEOTIDE EPIMERASE RELATED"/>
    <property type="match status" value="1"/>
</dbReference>
<dbReference type="RefSeq" id="WP_310471569.1">
    <property type="nucleotide sequence ID" value="NZ_CP136522.1"/>
</dbReference>
<dbReference type="Pfam" id="PF01370">
    <property type="entry name" value="Epimerase"/>
    <property type="match status" value="1"/>
</dbReference>
<dbReference type="PANTHER" id="PTHR11092:SF0">
    <property type="entry name" value="EPIMERASE FAMILY PROTEIN SDR39U1"/>
    <property type="match status" value="1"/>
</dbReference>
<evidence type="ECO:0000313" key="5">
    <source>
        <dbReference type="Proteomes" id="UP001529491"/>
    </source>
</evidence>
<name>A0ABZ0JUF1_9GAMM</name>
<dbReference type="EMBL" id="CP136522">
    <property type="protein sequence ID" value="WOT03938.1"/>
    <property type="molecule type" value="Genomic_DNA"/>
</dbReference>
<evidence type="ECO:0000256" key="1">
    <source>
        <dbReference type="ARBA" id="ARBA00009353"/>
    </source>
</evidence>
<feature type="domain" description="DUF1731" evidence="3">
    <location>
        <begin position="253"/>
        <end position="299"/>
    </location>
</feature>
<dbReference type="SUPFAM" id="SSF51735">
    <property type="entry name" value="NAD(P)-binding Rossmann-fold domains"/>
    <property type="match status" value="1"/>
</dbReference>
<evidence type="ECO:0000259" key="2">
    <source>
        <dbReference type="Pfam" id="PF01370"/>
    </source>
</evidence>
<proteinExistence type="inferred from homology"/>
<dbReference type="Proteomes" id="UP001529491">
    <property type="component" value="Chromosome"/>
</dbReference>
<dbReference type="InterPro" id="IPR013549">
    <property type="entry name" value="DUF1731"/>
</dbReference>
<dbReference type="CDD" id="cd05242">
    <property type="entry name" value="SDR_a8"/>
    <property type="match status" value="1"/>
</dbReference>
<feature type="domain" description="NAD-dependent epimerase/dehydratase" evidence="2">
    <location>
        <begin position="3"/>
        <end position="226"/>
    </location>
</feature>
<dbReference type="NCBIfam" id="TIGR01777">
    <property type="entry name" value="yfcH"/>
    <property type="match status" value="1"/>
</dbReference>
<reference evidence="4 5" key="1">
    <citation type="submission" date="2023-10" db="EMBL/GenBank/DDBJ databases">
        <title>Complete genome sequence of Shewanella sp. DAU334.</title>
        <authorList>
            <person name="Lee Y.-S."/>
            <person name="Jeong H.-R."/>
            <person name="Hwang E.-J."/>
            <person name="Choi Y.-L."/>
            <person name="Kim G.-D."/>
        </authorList>
    </citation>
    <scope>NUCLEOTIDE SEQUENCE [LARGE SCALE GENOMIC DNA]</scope>
    <source>
        <strain evidence="4 5">DAU334</strain>
    </source>
</reference>
<comment type="similarity">
    <text evidence="1">Belongs to the NAD(P)-dependent epimerase/dehydratase family. SDR39U1 subfamily.</text>
</comment>
<evidence type="ECO:0000259" key="3">
    <source>
        <dbReference type="Pfam" id="PF08338"/>
    </source>
</evidence>